<keyword evidence="3" id="KW-0119">Carbohydrate metabolism</keyword>
<evidence type="ECO:0000256" key="1">
    <source>
        <dbReference type="ARBA" id="ARBA00022679"/>
    </source>
</evidence>
<feature type="binding site" evidence="5">
    <location>
        <position position="166"/>
    </location>
    <ligand>
        <name>Zn(2+)</name>
        <dbReference type="ChEBI" id="CHEBI:29105"/>
    </ligand>
</feature>
<dbReference type="Pfam" id="PF01230">
    <property type="entry name" value="HIT"/>
    <property type="match status" value="1"/>
</dbReference>
<evidence type="ECO:0000313" key="8">
    <source>
        <dbReference type="EMBL" id="QDS87302.1"/>
    </source>
</evidence>
<dbReference type="InterPro" id="IPR001937">
    <property type="entry name" value="GalP_UDPtransf1"/>
</dbReference>
<evidence type="ECO:0000259" key="6">
    <source>
        <dbReference type="Pfam" id="PF01087"/>
    </source>
</evidence>
<dbReference type="Gene3D" id="3.30.428.10">
    <property type="entry name" value="HIT-like"/>
    <property type="match status" value="2"/>
</dbReference>
<dbReference type="SUPFAM" id="SSF54197">
    <property type="entry name" value="HIT-like"/>
    <property type="match status" value="2"/>
</dbReference>
<evidence type="ECO:0000256" key="5">
    <source>
        <dbReference type="PIRSR" id="PIRSR000808-3"/>
    </source>
</evidence>
<dbReference type="Proteomes" id="UP000319557">
    <property type="component" value="Chromosome"/>
</dbReference>
<feature type="domain" description="Galactose-1-phosphate uridyl transferase N-terminal" evidence="6">
    <location>
        <begin position="2"/>
        <end position="178"/>
    </location>
</feature>
<feature type="active site" description="Tele-UMP-histidine intermediate" evidence="4">
    <location>
        <position position="168"/>
    </location>
</feature>
<dbReference type="EC" id="2.7.7.12" evidence="8"/>
<dbReference type="AlphaFoldDB" id="A0A517LXH1"/>
<feature type="domain" description="HIT" evidence="7">
    <location>
        <begin position="213"/>
        <end position="296"/>
    </location>
</feature>
<dbReference type="RefSeq" id="WP_218934648.1">
    <property type="nucleotide sequence ID" value="NZ_CP036261.1"/>
</dbReference>
<name>A0A517LXH1_9BACT</name>
<protein>
    <submittedName>
        <fullName evidence="8">Galactose-1-phosphate uridylyltransferase</fullName>
        <ecNumber evidence="8">2.7.7.12</ecNumber>
    </submittedName>
</protein>
<feature type="binding site" evidence="5">
    <location>
        <position position="43"/>
    </location>
    <ligand>
        <name>Zn(2+)</name>
        <dbReference type="ChEBI" id="CHEBI:29105"/>
    </ligand>
</feature>
<dbReference type="GO" id="GO:0006012">
    <property type="term" value="P:galactose metabolic process"/>
    <property type="evidence" value="ECO:0007669"/>
    <property type="project" value="InterPro"/>
</dbReference>
<dbReference type="EMBL" id="CP036261">
    <property type="protein sequence ID" value="QDS87302.1"/>
    <property type="molecule type" value="Genomic_DNA"/>
</dbReference>
<dbReference type="GO" id="GO:0008270">
    <property type="term" value="F:zinc ion binding"/>
    <property type="evidence" value="ECO:0007669"/>
    <property type="project" value="InterPro"/>
</dbReference>
<evidence type="ECO:0000259" key="7">
    <source>
        <dbReference type="Pfam" id="PF01230"/>
    </source>
</evidence>
<keyword evidence="9" id="KW-1185">Reference proteome</keyword>
<evidence type="ECO:0000256" key="2">
    <source>
        <dbReference type="ARBA" id="ARBA00022695"/>
    </source>
</evidence>
<dbReference type="GO" id="GO:0008108">
    <property type="term" value="F:UDP-glucose:hexose-1-phosphate uridylyltransferase activity"/>
    <property type="evidence" value="ECO:0007669"/>
    <property type="project" value="UniProtKB-EC"/>
</dbReference>
<proteinExistence type="predicted"/>
<keyword evidence="1 8" id="KW-0808">Transferase</keyword>
<evidence type="ECO:0000313" key="9">
    <source>
        <dbReference type="Proteomes" id="UP000319557"/>
    </source>
</evidence>
<accession>A0A517LXH1</accession>
<dbReference type="KEGG" id="ruv:EC9_14800"/>
<evidence type="ECO:0000256" key="4">
    <source>
        <dbReference type="PIRSR" id="PIRSR000808-1"/>
    </source>
</evidence>
<dbReference type="PANTHER" id="PTHR42763:SF1">
    <property type="entry name" value="UDP-GLUCOSE--HEXOSE-1-PHOSPHATE URIDYLYLTRANSFERASE"/>
    <property type="match status" value="1"/>
</dbReference>
<dbReference type="InterPro" id="IPR053177">
    <property type="entry name" value="ADP-glucose_phosphorylase"/>
</dbReference>
<dbReference type="PANTHER" id="PTHR42763">
    <property type="entry name" value="ADP-GLUCOSE PHOSPHORYLASE"/>
    <property type="match status" value="1"/>
</dbReference>
<organism evidence="8 9">
    <name type="scientific">Rosistilla ulvae</name>
    <dbReference type="NCBI Taxonomy" id="1930277"/>
    <lineage>
        <taxon>Bacteria</taxon>
        <taxon>Pseudomonadati</taxon>
        <taxon>Planctomycetota</taxon>
        <taxon>Planctomycetia</taxon>
        <taxon>Pirellulales</taxon>
        <taxon>Pirellulaceae</taxon>
        <taxon>Rosistilla</taxon>
    </lineage>
</organism>
<comment type="cofactor">
    <cofactor evidence="5">
        <name>Zn(2+)</name>
        <dbReference type="ChEBI" id="CHEBI:29105"/>
    </cofactor>
    <text evidence="5">Binds 1 zinc ion per subunit.</text>
</comment>
<feature type="binding site" evidence="5">
    <location>
        <position position="40"/>
    </location>
    <ligand>
        <name>Zn(2+)</name>
        <dbReference type="ChEBI" id="CHEBI:29105"/>
    </ligand>
</feature>
<dbReference type="InterPro" id="IPR005849">
    <property type="entry name" value="GalP_Utransf_N"/>
</dbReference>
<dbReference type="Pfam" id="PF01087">
    <property type="entry name" value="GalP_UDP_transf"/>
    <property type="match status" value="1"/>
</dbReference>
<dbReference type="PIRSF" id="PIRSF000808">
    <property type="entry name" value="GalT"/>
    <property type="match status" value="1"/>
</dbReference>
<keyword evidence="2 8" id="KW-0548">Nucleotidyltransferase</keyword>
<evidence type="ECO:0000256" key="3">
    <source>
        <dbReference type="ARBA" id="ARBA00023277"/>
    </source>
</evidence>
<gene>
    <name evidence="8" type="primary">galT</name>
    <name evidence="8" type="ORF">EC9_14800</name>
</gene>
<dbReference type="InterPro" id="IPR036265">
    <property type="entry name" value="HIT-like_sf"/>
</dbReference>
<keyword evidence="5" id="KW-0479">Metal-binding</keyword>
<sequence length="352" mass="39398">MSEVRRDPLTDAWVIVAPNRDHRPDEMVEAQLSGSTVIACPFCAGNEQLTPDPTFTILDDEDDPESWSVRVVPNKYPAVKSCNGQVSPEALVHSQAFEAFALTGGHEVFIESPLHVYSLTELSESRMIDVFSAYLNRMRYWRERDDVDYHILFKNVGAAAGASLRHTHSQLIATSVMPGSISALMSRLGEHHGKTGECLVCSMSGEEQTSGMRIIATTEHFVAMCPFASRVPYLMRLIPRNHQDSFEAIEQPQLVDLAMLVRKLLKLVESILTPAAYNFIIHTRPTAFHDTAAFHWWMEIFPRVTKLAGFEWGSDCYINPVLPEAAATHLRSLSRQLERGSKKGAKKKPFAS</sequence>
<keyword evidence="5" id="KW-0862">Zinc</keyword>
<dbReference type="InterPro" id="IPR011146">
    <property type="entry name" value="HIT-like"/>
</dbReference>
<feature type="binding site" evidence="5">
    <location>
        <position position="115"/>
    </location>
    <ligand>
        <name>Zn(2+)</name>
        <dbReference type="ChEBI" id="CHEBI:29105"/>
    </ligand>
</feature>
<reference evidence="8 9" key="1">
    <citation type="submission" date="2019-02" db="EMBL/GenBank/DDBJ databases">
        <title>Deep-cultivation of Planctomycetes and their phenomic and genomic characterization uncovers novel biology.</title>
        <authorList>
            <person name="Wiegand S."/>
            <person name="Jogler M."/>
            <person name="Boedeker C."/>
            <person name="Pinto D."/>
            <person name="Vollmers J."/>
            <person name="Rivas-Marin E."/>
            <person name="Kohn T."/>
            <person name="Peeters S.H."/>
            <person name="Heuer A."/>
            <person name="Rast P."/>
            <person name="Oberbeckmann S."/>
            <person name="Bunk B."/>
            <person name="Jeske O."/>
            <person name="Meyerdierks A."/>
            <person name="Storesund J.E."/>
            <person name="Kallscheuer N."/>
            <person name="Luecker S."/>
            <person name="Lage O.M."/>
            <person name="Pohl T."/>
            <person name="Merkel B.J."/>
            <person name="Hornburger P."/>
            <person name="Mueller R.-W."/>
            <person name="Bruemmer F."/>
            <person name="Labrenz M."/>
            <person name="Spormann A.M."/>
            <person name="Op den Camp H."/>
            <person name="Overmann J."/>
            <person name="Amann R."/>
            <person name="Jetten M.S.M."/>
            <person name="Mascher T."/>
            <person name="Medema M.H."/>
            <person name="Devos D.P."/>
            <person name="Kaster A.-K."/>
            <person name="Ovreas L."/>
            <person name="Rohde M."/>
            <person name="Galperin M.Y."/>
            <person name="Jogler C."/>
        </authorList>
    </citation>
    <scope>NUCLEOTIDE SEQUENCE [LARGE SCALE GENOMIC DNA]</scope>
    <source>
        <strain evidence="8 9">EC9</strain>
    </source>
</reference>